<protein>
    <recommendedName>
        <fullName evidence="3">Outer dense fiber protein 3</fullName>
    </recommendedName>
</protein>
<dbReference type="Proteomes" id="UP000243686">
    <property type="component" value="Unassembled WGS sequence"/>
</dbReference>
<evidence type="ECO:0008006" key="3">
    <source>
        <dbReference type="Google" id="ProtNLM"/>
    </source>
</evidence>
<dbReference type="AlphaFoldDB" id="A0A1S8X218"/>
<evidence type="ECO:0000313" key="1">
    <source>
        <dbReference type="EMBL" id="OON20759.1"/>
    </source>
</evidence>
<dbReference type="PANTHER" id="PTHR21580:SF28">
    <property type="entry name" value="BOREALIN N-TERMINAL DOMAIN-CONTAINING PROTEIN-RELATED"/>
    <property type="match status" value="1"/>
</dbReference>
<dbReference type="Pfam" id="PF07004">
    <property type="entry name" value="SHIPPO-rpt"/>
    <property type="match status" value="4"/>
</dbReference>
<evidence type="ECO:0000313" key="2">
    <source>
        <dbReference type="Proteomes" id="UP000243686"/>
    </source>
</evidence>
<dbReference type="InterPro" id="IPR010736">
    <property type="entry name" value="SHIPPO-rpt"/>
</dbReference>
<dbReference type="GO" id="GO:0005856">
    <property type="term" value="C:cytoskeleton"/>
    <property type="evidence" value="ECO:0007669"/>
    <property type="project" value="TreeGrafter"/>
</dbReference>
<accession>A0A1S8X218</accession>
<organism evidence="1 2">
    <name type="scientific">Opisthorchis viverrini</name>
    <name type="common">Southeast Asian liver fluke</name>
    <dbReference type="NCBI Taxonomy" id="6198"/>
    <lineage>
        <taxon>Eukaryota</taxon>
        <taxon>Metazoa</taxon>
        <taxon>Spiralia</taxon>
        <taxon>Lophotrochozoa</taxon>
        <taxon>Platyhelminthes</taxon>
        <taxon>Trematoda</taxon>
        <taxon>Digenea</taxon>
        <taxon>Opisthorchiida</taxon>
        <taxon>Opisthorchiata</taxon>
        <taxon>Opisthorchiidae</taxon>
        <taxon>Opisthorchis</taxon>
    </lineage>
</organism>
<sequence>MTQLGYPYTKPRGPIGAMYKSPGPIYMLPPLIGEKDHDMRSTFIKAPSYSLAKMLKTQDYDQSPGPAAYAQNSKMTNTGDVFSPKYTITGMKPPLKFGMGPGPADYNVDPGSKLVFPMAPSYQMGQMLRSLKTDGTPAPNAYTLPDPSKRSEIPTGPRYTMAGRNDAHVQILNKFPGPADYSVGSPDLYLHSNPKYTMGIKVSERSKAELPGPLSYKSELVTAHLPSTPKFTMGIKHSQYKGEFSIQPSDDF</sequence>
<dbReference type="InterPro" id="IPR051291">
    <property type="entry name" value="CIMAP"/>
</dbReference>
<proteinExistence type="predicted"/>
<dbReference type="PANTHER" id="PTHR21580">
    <property type="entry name" value="SHIPPO-1-RELATED"/>
    <property type="match status" value="1"/>
</dbReference>
<dbReference type="EMBL" id="KV892457">
    <property type="protein sequence ID" value="OON20759.1"/>
    <property type="molecule type" value="Genomic_DNA"/>
</dbReference>
<gene>
    <name evidence="1" type="ORF">X801_03354</name>
</gene>
<name>A0A1S8X218_OPIVI</name>
<keyword evidence="2" id="KW-1185">Reference proteome</keyword>
<reference evidence="1 2" key="1">
    <citation type="submission" date="2015-03" db="EMBL/GenBank/DDBJ databases">
        <title>Draft genome of the nematode, Opisthorchis viverrini.</title>
        <authorList>
            <person name="Mitreva M."/>
        </authorList>
    </citation>
    <scope>NUCLEOTIDE SEQUENCE [LARGE SCALE GENOMIC DNA]</scope>
    <source>
        <strain evidence="1">Khon Kaen</strain>
    </source>
</reference>